<proteinExistence type="predicted"/>
<gene>
    <name evidence="1" type="ORF">CTRU02_214165</name>
</gene>
<dbReference type="Proteomes" id="UP000805649">
    <property type="component" value="Unassembled WGS sequence"/>
</dbReference>
<sequence>MDEPTEAPLTNPLAFHTIDWVPGPHGSPVFMGTSSNWAFGRRVLTITHESITGTPLQIDNLFFDGNVYDLKWDGSRSPSTIDDFSHSSLPTQDFAIYLINSVKFRCGSLFYLFEEETFMKQFSKFHENPSNLSSLSRLWYVHYLIILAFGKAFVVQTTKSQTPPGVELFVQAMKLMPDFTFFEGDRLEKIQVLCCAALYLQCLTCRTAAYRFISQAVSLALEGGMYTEMQGQYLDDTYIQRCRLVWWTIYVLERQMSTLLGVPMLIQDENICTPFPVHMHQGQRTNVMHIQVKLAQILGQIHRSVYGIDGQLDSRYLGATKSVLQKIADAANQLNDLFDIDPSEQMSGVSRVSAHLHLQYHQCIVLTTRPLLFIFLQSRLGQSQGTPLRWAHSESVKGLLHVCMESCCQIIKILSQLLNQGLLESFLTFDVDAAFTATISILMGAAIDHSLLPDHAQLTQRAYTIFEEMASHGSKIAEMIASELKQLDGYLDQLEPNGEEASTGQEYLSDDMEQINSGAQLPAHSMLDVGFADGVDFGLNFELSTEQLMQLANSLDLDSLAQPITVPPP</sequence>
<evidence type="ECO:0000313" key="1">
    <source>
        <dbReference type="EMBL" id="KAL0931430.1"/>
    </source>
</evidence>
<organism evidence="1 2">
    <name type="scientific">Colletotrichum truncatum</name>
    <name type="common">Anthracnose fungus</name>
    <name type="synonym">Colletotrichum capsici</name>
    <dbReference type="NCBI Taxonomy" id="5467"/>
    <lineage>
        <taxon>Eukaryota</taxon>
        <taxon>Fungi</taxon>
        <taxon>Dikarya</taxon>
        <taxon>Ascomycota</taxon>
        <taxon>Pezizomycotina</taxon>
        <taxon>Sordariomycetes</taxon>
        <taxon>Hypocreomycetidae</taxon>
        <taxon>Glomerellales</taxon>
        <taxon>Glomerellaceae</taxon>
        <taxon>Colletotrichum</taxon>
        <taxon>Colletotrichum truncatum species complex</taxon>
    </lineage>
</organism>
<name>A0ACC3YHR9_COLTU</name>
<comment type="caution">
    <text evidence="1">The sequence shown here is derived from an EMBL/GenBank/DDBJ whole genome shotgun (WGS) entry which is preliminary data.</text>
</comment>
<keyword evidence="2" id="KW-1185">Reference proteome</keyword>
<reference evidence="1 2" key="1">
    <citation type="journal article" date="2020" name="Phytopathology">
        <title>Genome Sequence Resources of Colletotrichum truncatum, C. plurivorum, C. musicola, and C. sojae: Four Species Pathogenic to Soybean (Glycine max).</title>
        <authorList>
            <person name="Rogerio F."/>
            <person name="Boufleur T.R."/>
            <person name="Ciampi-Guillardi M."/>
            <person name="Sukno S.A."/>
            <person name="Thon M.R."/>
            <person name="Massola Junior N.S."/>
            <person name="Baroncelli R."/>
        </authorList>
    </citation>
    <scope>NUCLEOTIDE SEQUENCE [LARGE SCALE GENOMIC DNA]</scope>
    <source>
        <strain evidence="1 2">CMES1059</strain>
    </source>
</reference>
<dbReference type="EMBL" id="VUJX02000010">
    <property type="protein sequence ID" value="KAL0931430.1"/>
    <property type="molecule type" value="Genomic_DNA"/>
</dbReference>
<protein>
    <submittedName>
        <fullName evidence="1">Zn 2cys6 transcription factor</fullName>
    </submittedName>
</protein>
<accession>A0ACC3YHR9</accession>
<evidence type="ECO:0000313" key="2">
    <source>
        <dbReference type="Proteomes" id="UP000805649"/>
    </source>
</evidence>